<reference evidence="2" key="1">
    <citation type="journal article" date="2019" name="Int. J. Syst. Evol. Microbiol.">
        <title>The Global Catalogue of Microorganisms (GCM) 10K type strain sequencing project: providing services to taxonomists for standard genome sequencing and annotation.</title>
        <authorList>
            <consortium name="The Broad Institute Genomics Platform"/>
            <consortium name="The Broad Institute Genome Sequencing Center for Infectious Disease"/>
            <person name="Wu L."/>
            <person name="Ma J."/>
        </authorList>
    </citation>
    <scope>NUCLEOTIDE SEQUENCE [LARGE SCALE GENOMIC DNA]</scope>
    <source>
        <strain evidence="2">JCM 16898</strain>
    </source>
</reference>
<proteinExistence type="predicted"/>
<comment type="caution">
    <text evidence="1">The sequence shown here is derived from an EMBL/GenBank/DDBJ whole genome shotgun (WGS) entry which is preliminary data.</text>
</comment>
<dbReference type="EMBL" id="BAAAZN010000001">
    <property type="protein sequence ID" value="GAA3525568.1"/>
    <property type="molecule type" value="Genomic_DNA"/>
</dbReference>
<evidence type="ECO:0000313" key="2">
    <source>
        <dbReference type="Proteomes" id="UP001500689"/>
    </source>
</evidence>
<organism evidence="1 2">
    <name type="scientific">Amycolatopsis ultiminotia</name>
    <dbReference type="NCBI Taxonomy" id="543629"/>
    <lineage>
        <taxon>Bacteria</taxon>
        <taxon>Bacillati</taxon>
        <taxon>Actinomycetota</taxon>
        <taxon>Actinomycetes</taxon>
        <taxon>Pseudonocardiales</taxon>
        <taxon>Pseudonocardiaceae</taxon>
        <taxon>Amycolatopsis</taxon>
    </lineage>
</organism>
<sequence>MQESEPTTLHRDPEALTAAVATSGRAAGHLVGGHLGAVAGFVGAGLPCLDGAILFLESPRAIGWDSSTGS</sequence>
<name>A0ABP6V3L3_9PSEU</name>
<gene>
    <name evidence="1" type="ORF">GCM10022222_05580</name>
</gene>
<dbReference type="InterPro" id="IPR027461">
    <property type="entry name" value="Carboxypeptidase_A_C_sf"/>
</dbReference>
<keyword evidence="2" id="KW-1185">Reference proteome</keyword>
<evidence type="ECO:0000313" key="1">
    <source>
        <dbReference type="EMBL" id="GAA3525568.1"/>
    </source>
</evidence>
<accession>A0ABP6V3L3</accession>
<dbReference type="RefSeq" id="WP_344854874.1">
    <property type="nucleotide sequence ID" value="NZ_BAAAZN010000001.1"/>
</dbReference>
<dbReference type="Proteomes" id="UP001500689">
    <property type="component" value="Unassembled WGS sequence"/>
</dbReference>
<dbReference type="SUPFAM" id="SSF141986">
    <property type="entry name" value="LD-carboxypeptidase A C-terminal domain-like"/>
    <property type="match status" value="1"/>
</dbReference>
<protein>
    <submittedName>
        <fullName evidence="1">Uncharacterized protein</fullName>
    </submittedName>
</protein>